<dbReference type="Proteomes" id="UP000887580">
    <property type="component" value="Unplaced"/>
</dbReference>
<reference evidence="2" key="1">
    <citation type="submission" date="2022-11" db="UniProtKB">
        <authorList>
            <consortium name="WormBaseParasite"/>
        </authorList>
    </citation>
    <scope>IDENTIFICATION</scope>
</reference>
<name>A0AC35GQZ8_9BILA</name>
<evidence type="ECO:0000313" key="2">
    <source>
        <dbReference type="WBParaSite" id="PS1159_v2.g7891.t1"/>
    </source>
</evidence>
<protein>
    <submittedName>
        <fullName evidence="2">Uncharacterized protein</fullName>
    </submittedName>
</protein>
<proteinExistence type="predicted"/>
<dbReference type="WBParaSite" id="PS1159_v2.g7891.t1">
    <property type="protein sequence ID" value="PS1159_v2.g7891.t1"/>
    <property type="gene ID" value="PS1159_v2.g7891"/>
</dbReference>
<organism evidence="1 2">
    <name type="scientific">Panagrolaimus sp. PS1159</name>
    <dbReference type="NCBI Taxonomy" id="55785"/>
    <lineage>
        <taxon>Eukaryota</taxon>
        <taxon>Metazoa</taxon>
        <taxon>Ecdysozoa</taxon>
        <taxon>Nematoda</taxon>
        <taxon>Chromadorea</taxon>
        <taxon>Rhabditida</taxon>
        <taxon>Tylenchina</taxon>
        <taxon>Panagrolaimomorpha</taxon>
        <taxon>Panagrolaimoidea</taxon>
        <taxon>Panagrolaimidae</taxon>
        <taxon>Panagrolaimus</taxon>
    </lineage>
</organism>
<evidence type="ECO:0000313" key="1">
    <source>
        <dbReference type="Proteomes" id="UP000887580"/>
    </source>
</evidence>
<sequence length="158" mass="17775">MTRFLISSFIFICFTVISIQSLEIWSHTGGFHSYSGSSDHSTIDHGSSPSTPDIPYTDSSSSGCDLLTVLSGNCYTTVYQSPPIYGPTGYTSGRINRMFDVNTGYNSGYYDGYSNNYWICVNTYRGQYYYSYTYGKYICDARGQSSNSYNNNNNQYYG</sequence>
<accession>A0AC35GQZ8</accession>